<accession>X1CXA8</accession>
<proteinExistence type="predicted"/>
<feature type="non-terminal residue" evidence="2">
    <location>
        <position position="331"/>
    </location>
</feature>
<dbReference type="EMBL" id="BART01010442">
    <property type="protein sequence ID" value="GAG88856.1"/>
    <property type="molecule type" value="Genomic_DNA"/>
</dbReference>
<keyword evidence="1" id="KW-0472">Membrane</keyword>
<gene>
    <name evidence="2" type="ORF">S01H4_22699</name>
</gene>
<comment type="caution">
    <text evidence="2">The sequence shown here is derived from an EMBL/GenBank/DDBJ whole genome shotgun (WGS) entry which is preliminary data.</text>
</comment>
<dbReference type="AlphaFoldDB" id="X1CXA8"/>
<dbReference type="InterPro" id="IPR010090">
    <property type="entry name" value="Phage_tape_meas"/>
</dbReference>
<reference evidence="2" key="1">
    <citation type="journal article" date="2014" name="Front. Microbiol.">
        <title>High frequency of phylogenetically diverse reductive dehalogenase-homologous genes in deep subseafloor sedimentary metagenomes.</title>
        <authorList>
            <person name="Kawai M."/>
            <person name="Futagami T."/>
            <person name="Toyoda A."/>
            <person name="Takaki Y."/>
            <person name="Nishi S."/>
            <person name="Hori S."/>
            <person name="Arai W."/>
            <person name="Tsubouchi T."/>
            <person name="Morono Y."/>
            <person name="Uchiyama I."/>
            <person name="Ito T."/>
            <person name="Fujiyama A."/>
            <person name="Inagaki F."/>
            <person name="Takami H."/>
        </authorList>
    </citation>
    <scope>NUCLEOTIDE SEQUENCE</scope>
    <source>
        <strain evidence="2">Expedition CK06-06</strain>
    </source>
</reference>
<organism evidence="2">
    <name type="scientific">marine sediment metagenome</name>
    <dbReference type="NCBI Taxonomy" id="412755"/>
    <lineage>
        <taxon>unclassified sequences</taxon>
        <taxon>metagenomes</taxon>
        <taxon>ecological metagenomes</taxon>
    </lineage>
</organism>
<evidence type="ECO:0000313" key="2">
    <source>
        <dbReference type="EMBL" id="GAG88856.1"/>
    </source>
</evidence>
<feature type="transmembrane region" description="Helical" evidence="1">
    <location>
        <begin position="185"/>
        <end position="208"/>
    </location>
</feature>
<sequence>ALAADIFGRAGTQLLPMLANGTEGLTEMREEAHKLGIVFDQEAANKAAELTDAMTRVKQATSGLKMAIADKLIPSLMPLIKRIEEVISGMSAWMKEHPGLTKVIVIGTMALGGLLVALGGLLLIMPGLTAALGAFGITLHLALGPIALITLGIAGLIAAGVLLWKNWDKVQLFFKKMWANMKIMFGQAVKFLVKTVLQPFLLYIKYYLGTIVRAVGKIVGIFNKDWGRAIENVADGMANLGDTITDWADNLIESGEESKEALKDVARVAERTNDEMIGDIRELTDEAKDGARERISVRPSVPFANIGSSCVPALPKMSAARAAFSDSSVNS</sequence>
<dbReference type="NCBIfam" id="TIGR01760">
    <property type="entry name" value="tape_meas_TP901"/>
    <property type="match status" value="1"/>
</dbReference>
<feature type="transmembrane region" description="Helical" evidence="1">
    <location>
        <begin position="103"/>
        <end position="125"/>
    </location>
</feature>
<protein>
    <recommendedName>
        <fullName evidence="3">Phage tail tape measure protein</fullName>
    </recommendedName>
</protein>
<name>X1CXA8_9ZZZZ</name>
<feature type="non-terminal residue" evidence="2">
    <location>
        <position position="1"/>
    </location>
</feature>
<keyword evidence="1" id="KW-1133">Transmembrane helix</keyword>
<evidence type="ECO:0000256" key="1">
    <source>
        <dbReference type="SAM" id="Phobius"/>
    </source>
</evidence>
<feature type="transmembrane region" description="Helical" evidence="1">
    <location>
        <begin position="137"/>
        <end position="164"/>
    </location>
</feature>
<keyword evidence="1" id="KW-0812">Transmembrane</keyword>
<evidence type="ECO:0008006" key="3">
    <source>
        <dbReference type="Google" id="ProtNLM"/>
    </source>
</evidence>